<proteinExistence type="predicted"/>
<name>A0A9D6V7D7_9BACT</name>
<dbReference type="PANTHER" id="PTHR11102:SF160">
    <property type="entry name" value="ERAD-ASSOCIATED E3 UBIQUITIN-PROTEIN LIGASE COMPONENT HRD3"/>
    <property type="match status" value="1"/>
</dbReference>
<protein>
    <submittedName>
        <fullName evidence="1">Sel1 repeat family protein</fullName>
    </submittedName>
</protein>
<dbReference type="Pfam" id="PF08238">
    <property type="entry name" value="Sel1"/>
    <property type="match status" value="3"/>
</dbReference>
<dbReference type="Gene3D" id="1.25.40.10">
    <property type="entry name" value="Tetratricopeptide repeat domain"/>
    <property type="match status" value="1"/>
</dbReference>
<dbReference type="InterPro" id="IPR050767">
    <property type="entry name" value="Sel1_AlgK"/>
</dbReference>
<gene>
    <name evidence="1" type="ORF">HY912_21495</name>
</gene>
<reference evidence="1" key="1">
    <citation type="submission" date="2020-07" db="EMBL/GenBank/DDBJ databases">
        <title>Huge and variable diversity of episymbiotic CPR bacteria and DPANN archaea in groundwater ecosystems.</title>
        <authorList>
            <person name="He C.Y."/>
            <person name="Keren R."/>
            <person name="Whittaker M."/>
            <person name="Farag I.F."/>
            <person name="Doudna J."/>
            <person name="Cate J.H.D."/>
            <person name="Banfield J.F."/>
        </authorList>
    </citation>
    <scope>NUCLEOTIDE SEQUENCE</scope>
    <source>
        <strain evidence="1">NC_groundwater_1664_Pr3_B-0.1um_52_9</strain>
    </source>
</reference>
<dbReference type="EMBL" id="JACRDE010000560">
    <property type="protein sequence ID" value="MBI5252078.1"/>
    <property type="molecule type" value="Genomic_DNA"/>
</dbReference>
<dbReference type="SUPFAM" id="SSF81901">
    <property type="entry name" value="HCP-like"/>
    <property type="match status" value="1"/>
</dbReference>
<accession>A0A9D6V7D7</accession>
<dbReference type="InterPro" id="IPR006597">
    <property type="entry name" value="Sel1-like"/>
</dbReference>
<dbReference type="Proteomes" id="UP000807825">
    <property type="component" value="Unassembled WGS sequence"/>
</dbReference>
<evidence type="ECO:0000313" key="2">
    <source>
        <dbReference type="Proteomes" id="UP000807825"/>
    </source>
</evidence>
<dbReference type="InterPro" id="IPR011990">
    <property type="entry name" value="TPR-like_helical_dom_sf"/>
</dbReference>
<comment type="caution">
    <text evidence="1">The sequence shown here is derived from an EMBL/GenBank/DDBJ whole genome shotgun (WGS) entry which is preliminary data.</text>
</comment>
<evidence type="ECO:0000313" key="1">
    <source>
        <dbReference type="EMBL" id="MBI5252078.1"/>
    </source>
</evidence>
<dbReference type="PANTHER" id="PTHR11102">
    <property type="entry name" value="SEL-1-LIKE PROTEIN"/>
    <property type="match status" value="1"/>
</dbReference>
<dbReference type="AlphaFoldDB" id="A0A9D6V7D7"/>
<dbReference type="SMART" id="SM00671">
    <property type="entry name" value="SEL1"/>
    <property type="match status" value="3"/>
</dbReference>
<sequence>MYVIIIIAVLAFGYWVYKNSKRNAVINEFCQAAEEGDADAQFEMGVLYQYGRGVRQNLFEAVSLYCKAAEQGHIGAQSNLGVLYTLGLGIPRDYSQALYWFTKAANQGNAFAQNNLCRLYSFGEGVPQNYVTAYMWLELAINGLEGAEKEKAEMNRDRFLTSHMNSEEIERAKKMAVEWRASHKH</sequence>
<organism evidence="1 2">
    <name type="scientific">Desulfomonile tiedjei</name>
    <dbReference type="NCBI Taxonomy" id="2358"/>
    <lineage>
        <taxon>Bacteria</taxon>
        <taxon>Pseudomonadati</taxon>
        <taxon>Thermodesulfobacteriota</taxon>
        <taxon>Desulfomonilia</taxon>
        <taxon>Desulfomonilales</taxon>
        <taxon>Desulfomonilaceae</taxon>
        <taxon>Desulfomonile</taxon>
    </lineage>
</organism>